<comment type="caution">
    <text evidence="9">The sequence shown here is derived from an EMBL/GenBank/DDBJ whole genome shotgun (WGS) entry which is preliminary data.</text>
</comment>
<evidence type="ECO:0000313" key="10">
    <source>
        <dbReference type="Proteomes" id="UP001152320"/>
    </source>
</evidence>
<keyword evidence="4" id="KW-0106">Calcium</keyword>
<keyword evidence="3" id="KW-0677">Repeat</keyword>
<evidence type="ECO:0000259" key="8">
    <source>
        <dbReference type="PROSITE" id="PS50184"/>
    </source>
</evidence>
<dbReference type="InterPro" id="IPR009030">
    <property type="entry name" value="Growth_fac_rcpt_cys_sf"/>
</dbReference>
<evidence type="ECO:0000256" key="7">
    <source>
        <dbReference type="SAM" id="Phobius"/>
    </source>
</evidence>
<protein>
    <submittedName>
        <fullName evidence="9">Extracellular matrix protein FRAS1</fullName>
    </submittedName>
</protein>
<keyword evidence="7" id="KW-0812">Transmembrane</keyword>
<dbReference type="Pfam" id="PF00093">
    <property type="entry name" value="VWC"/>
    <property type="match status" value="6"/>
</dbReference>
<sequence>MASKTCWRFGAFRTEDCFLIGRICVFLGFLLLLHTQCVVQGVCVHDGFHYSNNTIWEAEPCTLCSCLGEIVSCQHKQCQNPECDFQRGERLKIAPNRCCPECGTSSGSCLYQGEIVGHNTQWRPEPCRECHCRAGTVHCSNTSCPVTHCSSGEVLQRIPGECCPQCTQPGRSCIYRGLTYHHLQEWDPVKCAKCICKNGMVHCFVVDCPPLICQQNQVAIVPEGKCCPECVGSSCQVDTQVYPDGASWRRDTCTFCQCQSGSVSCTQERCVADLPCPMGERRITRSGQCCPECVSLQAPCDVDGERWYSGDLWNVSACEFCMCHRGRVECHEAECDRIQCSQGETLIHREGRCCPECVGPSGLCFFEEDTYEDGQSWEVDPCRICSCDRGEVNCYIKECPPCPVGTVPVQDEGRCCPECVTVQCPPECLSCDEVGCTSCRHGHLLQNGRCIDGCSVGYYQSSDLHCQPCHESCASCSAGTEYHCLTCQPGLLLKWGQCLQQCGSGFYAVNTECRECHSSCNFCSGPRKEDCISCANSTNVIKNNHCVQECGVRYYLQDLHCLSCDPSCQTCYPDTPYCTSCYGQEVLQEGRCVRSCTVGFFQASQWHCESCHPTCLDCRGPGITECLSCQLGYVLQGDRCLSNCTMGYFNSRDECLPCHSSCRTCMGPSRTDCTSCQSQSQIVQGRPPFNGIVHGSCSGGCQEGFYASAFGTCLACNPTCLTCSSSEIDGCTSCRRPLLLQNGYCVRQCSDREFHSSGLCLDCHPSCQSCRGPDENQCLSCYGSDALVGGRCIPGCPDAQYISPMGLCEACSNGCSTCFALPPGRGNTGSTCTQCQGNEGYPLGDSCVDECSVGFYQDVSGLCKACHISCRTCSGGSVYECTSCNGGFVLNNLGQCSETCFGGYFNDGGICKSCSPDCLECTNPVQCLVCRNPSDVLQFGECSSVCAEQYFLDPLTRLCRECDWNCNACNGPSPNDCVECMEGMVLRGGSCVSTCGLGYYQSGKDCKECGSNCASCSSPFGCTSCQFPYFLLGEYCVRDCGPGYYAEPDSRVCINCPANCIECLTPDSCLKCSPGTYLSENICVTDCGQNSFPNTETGICDLNIYPPTLVVNGSITTEIGGTQMLNPSFFTAYDTDTSNYDLIFVVVSPPTNGQLIKIQRGVDIILRAQDTFSYEDLLMGGVRFVHNAKKDLSGFVSIKVSDRQLESLPEDVGIIIVSPFPPVVTRNEPLVVEEGDIAQITPALNLQIHDEDNPSRVTISVIESPKHGRLMRMPDRERVRVFDLDALLTGSIHYAHDGSETQFDLALLQVSDGYNILNVLFNIHILPQDNRGPVLVNNVQAQVYEGDLTPITSQHLKARDVDSDDSELIYTLTPPANNPQRGAVIMVVPITESGVPEGWKDMGNGFMRRQMYRFRQQDVDEGRIYYQNNGVETDSDYFMFEVSDTGNPPNVLADQMFNIAVMPDNDEPPRLLPGIPEPLGILVREGELTPITANILTYTDPDSVDSTITYNITSPLLSNQGSIEHADYPFIAVWQFTQADVNAGKIVYRPPRIDIGSDSTSFLFHFMVTDVYPDGNSIGPFPFNITILPIDNLSPTFRNPNPVLQVERGGHVPIRTTVADVVDLDTPVSRLLYTVVKAPQHGYLMRGGFDNLEIGDRFTRQELVENTFHYVHDGSSIMEDNFVIEVSDGQQQSSLAATIFVLFVDEFSPLVSSSTTLSMFVEERGNKTITSEVMSFHDDSSSPSDIEIRLISSPNFGKIQRRLRSGRYETIRQGSSFTQFDVDNYDIRYMAEGEIGSQPVNEILLLNITDANGNTLPNQVLSIAITPVNNERPVVVVADNFEVDEGARQSLNTLHIRATDADTLLSELSIIISVPPSFGFLENIGPVAGSERSGAGNPIAMFSVQDLIDGNIYYVQRDHTNLEPVEDGFLFHVTDGVNNSPPQIFNITIRLVNDEEPVIFAEQFAVEEGQGTVITNVTLYASDLDTPSNELTFEVIAPPTHGTLRRLQFQEDALFTGRILGTGDSFTYEDVLNELLVYIHDGTDIPSDFFTIELDDGRFRARETIPIVVGLVSDETPRVTVNRGLQVQAGSTTLISADELVVTDIDSEDDELLITIEKDVTIGSLRYVKDSTPVVISTTGRKSSFTQGDIDKGYIEYSHDASEAAGTTLFKFSVTDPEGNQLIDESFIITIVEDRIPPRVLANNPLIVDEGGSTVLSTNCLSATDVDSIPGNLRYTVSSGPSQGHLELTSNPGIPISEFTQADLAARSLTYVHTSQEENSMDSFIFTVSDGTNDVTQTFYINVSPVDDSLPIVTNFGVRVQEGVRKTLTEFELKAQDADTPEDTVMFTIFQQPVHGTIDYLSDDGRYSPTITFTMSDIYENRISYNHDGTNTVQDSFEFTVSDGQNAMFMFEQNGALVTTNSPQVFAITIMPVDDGTPRIVTNLGLGYLDYVDYRALGVITNRNLQTMDTDTEDNKLLYTVTSPPRHGYLENSLEVGIPITTFTQEDINNGIIRYVLEEEGDLVTSDRFVFDVSDTAPNIVSGTVFRIRWALIHFDKAVYNVSEQQGSIGVTVKRTGNLNQYSIVLCRTEPGSATSASSIGARPGLNDYVEHAGQVQFEEREDTKICTIIISDDTIYEEDEEFIVALDTPAYALLGDPFTAVVAINDIEDKPTIAFEESVMHVNESSGFIFAPLIRTGDVSKTVTVICFTIPGSATGSSLSSLESGSDYKARGMDLEYQVVFPAGVRRASCDVKLIDDALFEEEEDFQVALAMPSLQARLGEQSRATVVIDGPNDESLIYLPHHEYIFNENAGTVEIEVIRQGSDLTHTSMVWCAPKPLDPPSANPGEDFVPSASQLTFRPQQTVEVCRITIVDDTASPRMEGNETFVVYLSSPMGSALSAPYEALIVINDTSDVPTMQFSTHKVTVEEQTGVVHIPITRTGDLSYSSSVICFTRQKTAQVMMDYDERRNTDEFRIVFLPGERVKNCTVRLMEDSTFEPDEQFLVRLADAEGNEYCKAMIGNNKSAIVTITDREDAPMLQFERMAYSVREPSRPDQVHYVTVTIVRTGDRNRTSQVRLSTRDGSAKSGVDYEPYSNVLIFEPGMQSIEEEVEILYNEDREWHETFSVVLGPDEPINAMLGPVSIATVTIIDEQAAGSIVLPTTPFVVSLMDFDDVSSALDSDPSPGYPLVCITPCDPQFPDYSMTGTICDQAGINATNIHYSWEVAMPTDAEGSRAPFERIVDNTPYTSANHKVLESIYFSRRFHVRCVAQPYDKYGRPGVPLRSNIVTIGTNNGICHTPVTTGVSRGMQAQSFIANLEYLDPTHEEHPNTLHVLVEIPHQDGMLPLISTLQIHNIRLLLTQAVYRQQHICSNLINDENFGGLEDYTFLDDIDYSNIFLGPGHDYPYQFDSTLREERALRLYKHLNLKSCTWTFDTYYHMTELIDLCGGSVTTDFQVRDGDQSFLTVTVPLYVSYVYVTAPTGWASLDHRTEMEFSFFYQTILWRAGLETDSVLSGRLQVLRIRIGDNGNMIIDFKTTTNFRGMFVLAHHTLPEYESRVVPPAELGVGFNLELLWTEGTYDSPQQLWRATSDYNLKDYSGDYIIELLPCSVTTTQAYNVAQDGPPVCTAHIPEKFVVPIAFQQTNRPVPVVYSLNTEFHLMNNEKVFLMNPNEASISLQDMDYQGAFSKGQTIYGRVLWNPDQDLDQAYKLHIEKLYICTGSDGHSPYYDPSGTLYNQGPQFGCMQDTKNLKSRFLILDRGNPDSIQRSYNDVPFDANFASSSQQYSSVYDMPGVDGFTMKVDPLYKVNSGHQWYMQVIYTIGPSDSTTRFRRSIMSSIQKRDSPVINGVSENSRHNGTNMHKLLLDASALDSGLAKPNGNSSTTAMISGVIGTALAIIVVVIVIIFTKRKRTKHKPQVTETKAVPLNTMRVSAKPIKCSVEEIEMDLNKSVTVRSVNILKPNNQGQSEVKVKKVNLEVKLKATNTEGGTEV</sequence>
<dbReference type="InterPro" id="IPR001007">
    <property type="entry name" value="VWF_dom"/>
</dbReference>
<dbReference type="Gene3D" id="2.60.40.2030">
    <property type="match status" value="5"/>
</dbReference>
<keyword evidence="7" id="KW-0472">Membrane</keyword>
<dbReference type="InterPro" id="IPR038081">
    <property type="entry name" value="CalX-like_sf"/>
</dbReference>
<dbReference type="Gene3D" id="2.10.220.10">
    <property type="entry name" value="Hormone Receptor, Insulin-like Growth Factor Receptor 1, Chain A, domain 2"/>
    <property type="match status" value="8"/>
</dbReference>
<feature type="domain" description="VWFC" evidence="8">
    <location>
        <begin position="362"/>
        <end position="420"/>
    </location>
</feature>
<dbReference type="InterPro" id="IPR039005">
    <property type="entry name" value="CSPG_rpt"/>
</dbReference>
<dbReference type="SMART" id="SM00181">
    <property type="entry name" value="EGF"/>
    <property type="match status" value="9"/>
</dbReference>
<feature type="repeat" description="CSPG" evidence="6">
    <location>
        <begin position="2309"/>
        <end position="2402"/>
    </location>
</feature>
<keyword evidence="7" id="KW-1133">Transmembrane helix</keyword>
<proteinExistence type="inferred from homology"/>
<dbReference type="InterPro" id="IPR003644">
    <property type="entry name" value="Calx_beta"/>
</dbReference>
<dbReference type="PROSITE" id="PS51854">
    <property type="entry name" value="CSPG"/>
    <property type="match status" value="12"/>
</dbReference>
<dbReference type="PROSITE" id="PS50184">
    <property type="entry name" value="VWFC_2"/>
    <property type="match status" value="6"/>
</dbReference>
<name>A0A9Q0YHK5_HOLLE</name>
<feature type="repeat" description="CSPG" evidence="6">
    <location>
        <begin position="1708"/>
        <end position="1809"/>
    </location>
</feature>
<feature type="repeat" description="CSPG" evidence="6">
    <location>
        <begin position="2076"/>
        <end position="2175"/>
    </location>
</feature>
<dbReference type="Proteomes" id="UP001152320">
    <property type="component" value="Chromosome 20"/>
</dbReference>
<feature type="domain" description="VWFC" evidence="8">
    <location>
        <begin position="171"/>
        <end position="231"/>
    </location>
</feature>
<organism evidence="9 10">
    <name type="scientific">Holothuria leucospilota</name>
    <name type="common">Black long sea cucumber</name>
    <name type="synonym">Mertensiothuria leucospilota</name>
    <dbReference type="NCBI Taxonomy" id="206669"/>
    <lineage>
        <taxon>Eukaryota</taxon>
        <taxon>Metazoa</taxon>
        <taxon>Echinodermata</taxon>
        <taxon>Eleutherozoa</taxon>
        <taxon>Echinozoa</taxon>
        <taxon>Holothuroidea</taxon>
        <taxon>Aspidochirotacea</taxon>
        <taxon>Aspidochirotida</taxon>
        <taxon>Holothuriidae</taxon>
        <taxon>Holothuria</taxon>
    </lineage>
</organism>
<dbReference type="GO" id="GO:0007154">
    <property type="term" value="P:cell communication"/>
    <property type="evidence" value="ECO:0007669"/>
    <property type="project" value="InterPro"/>
</dbReference>
<feature type="domain" description="VWFC" evidence="8">
    <location>
        <begin position="298"/>
        <end position="358"/>
    </location>
</feature>
<dbReference type="InterPro" id="IPR000742">
    <property type="entry name" value="EGF"/>
</dbReference>
<dbReference type="SMART" id="SM00237">
    <property type="entry name" value="Calx_beta"/>
    <property type="match status" value="5"/>
</dbReference>
<dbReference type="InterPro" id="IPR051561">
    <property type="entry name" value="FRAS1_ECM"/>
</dbReference>
<feature type="repeat" description="CSPG" evidence="6">
    <location>
        <begin position="1595"/>
        <end position="1687"/>
    </location>
</feature>
<dbReference type="PANTHER" id="PTHR45739:SF1">
    <property type="entry name" value="EXTRACELLULAR MATRIX ORGANIZING PROTEIN FRAS1"/>
    <property type="match status" value="1"/>
</dbReference>
<feature type="repeat" description="CSPG" evidence="6">
    <location>
        <begin position="2197"/>
        <end position="2289"/>
    </location>
</feature>
<evidence type="ECO:0000313" key="9">
    <source>
        <dbReference type="EMBL" id="KAJ8022645.1"/>
    </source>
</evidence>
<evidence type="ECO:0000256" key="5">
    <source>
        <dbReference type="ARBA" id="ARBA00023180"/>
    </source>
</evidence>
<dbReference type="SMART" id="SM00214">
    <property type="entry name" value="VWC"/>
    <property type="match status" value="6"/>
</dbReference>
<dbReference type="EMBL" id="JAIZAY010000020">
    <property type="protein sequence ID" value="KAJ8022645.1"/>
    <property type="molecule type" value="Genomic_DNA"/>
</dbReference>
<accession>A0A9Q0YHK5</accession>
<comment type="similarity">
    <text evidence="1">Belongs to the FRAS1 family.</text>
</comment>
<dbReference type="GO" id="GO:0016020">
    <property type="term" value="C:membrane"/>
    <property type="evidence" value="ECO:0007669"/>
    <property type="project" value="InterPro"/>
</dbReference>
<keyword evidence="10" id="KW-1185">Reference proteome</keyword>
<dbReference type="OrthoDB" id="430044at2759"/>
<gene>
    <name evidence="9" type="ORF">HOLleu_37607</name>
</gene>
<evidence type="ECO:0000256" key="4">
    <source>
        <dbReference type="ARBA" id="ARBA00022837"/>
    </source>
</evidence>
<feature type="repeat" description="CSPG" evidence="6">
    <location>
        <begin position="1106"/>
        <end position="1201"/>
    </location>
</feature>
<dbReference type="InterPro" id="IPR006212">
    <property type="entry name" value="Furin_repeat"/>
</dbReference>
<reference evidence="9" key="1">
    <citation type="submission" date="2021-10" db="EMBL/GenBank/DDBJ databases">
        <title>Tropical sea cucumber genome reveals ecological adaptation and Cuvierian tubules defense mechanism.</title>
        <authorList>
            <person name="Chen T."/>
        </authorList>
    </citation>
    <scope>NUCLEOTIDE SEQUENCE</scope>
    <source>
        <strain evidence="9">Nanhai2018</strain>
        <tissue evidence="9">Muscle</tissue>
    </source>
</reference>
<dbReference type="CDD" id="cd00064">
    <property type="entry name" value="FU"/>
    <property type="match status" value="12"/>
</dbReference>
<feature type="repeat" description="CSPG" evidence="6">
    <location>
        <begin position="1221"/>
        <end position="1311"/>
    </location>
</feature>
<keyword evidence="2" id="KW-0732">Signal</keyword>
<feature type="repeat" description="CSPG" evidence="6">
    <location>
        <begin position="1832"/>
        <end position="1934"/>
    </location>
</feature>
<feature type="domain" description="VWFC" evidence="8">
    <location>
        <begin position="41"/>
        <end position="103"/>
    </location>
</feature>
<feature type="domain" description="VWFC" evidence="8">
    <location>
        <begin position="233"/>
        <end position="294"/>
    </location>
</feature>
<evidence type="ECO:0000256" key="3">
    <source>
        <dbReference type="ARBA" id="ARBA00022737"/>
    </source>
</evidence>
<dbReference type="GO" id="GO:0009653">
    <property type="term" value="P:anatomical structure morphogenesis"/>
    <property type="evidence" value="ECO:0007669"/>
    <property type="project" value="TreeGrafter"/>
</dbReference>
<feature type="repeat" description="CSPG" evidence="6">
    <location>
        <begin position="1955"/>
        <end position="2055"/>
    </location>
</feature>
<dbReference type="Gene3D" id="6.20.200.20">
    <property type="match status" value="6"/>
</dbReference>
<dbReference type="SUPFAM" id="SSF57603">
    <property type="entry name" value="FnI-like domain"/>
    <property type="match status" value="6"/>
</dbReference>
<evidence type="ECO:0000256" key="1">
    <source>
        <dbReference type="ARBA" id="ARBA00005529"/>
    </source>
</evidence>
<dbReference type="SUPFAM" id="SSF141072">
    <property type="entry name" value="CalX-like"/>
    <property type="match status" value="5"/>
</dbReference>
<dbReference type="Pfam" id="PF16184">
    <property type="entry name" value="Cadherin_3"/>
    <property type="match status" value="12"/>
</dbReference>
<feature type="domain" description="VWFC" evidence="8">
    <location>
        <begin position="107"/>
        <end position="167"/>
    </location>
</feature>
<dbReference type="Pfam" id="PF03160">
    <property type="entry name" value="Calx-beta"/>
    <property type="match status" value="3"/>
</dbReference>
<dbReference type="PANTHER" id="PTHR45739">
    <property type="entry name" value="MATRIX PROTEIN, PUTATIVE-RELATED"/>
    <property type="match status" value="1"/>
</dbReference>
<dbReference type="SMART" id="SM00261">
    <property type="entry name" value="FU"/>
    <property type="match status" value="14"/>
</dbReference>
<evidence type="ECO:0000256" key="2">
    <source>
        <dbReference type="ARBA" id="ARBA00022729"/>
    </source>
</evidence>
<dbReference type="SMART" id="SM00215">
    <property type="entry name" value="VWC_out"/>
    <property type="match status" value="4"/>
</dbReference>
<dbReference type="SUPFAM" id="SSF57184">
    <property type="entry name" value="Growth factor receptor domain"/>
    <property type="match status" value="4"/>
</dbReference>
<feature type="repeat" description="CSPG" evidence="6">
    <location>
        <begin position="1332"/>
        <end position="1443"/>
    </location>
</feature>
<feature type="repeat" description="CSPG" evidence="6">
    <location>
        <begin position="2437"/>
        <end position="2534"/>
    </location>
</feature>
<feature type="transmembrane region" description="Helical" evidence="7">
    <location>
        <begin position="3886"/>
        <end position="3907"/>
    </location>
</feature>
<keyword evidence="5" id="KW-0325">Glycoprotein</keyword>
<dbReference type="PROSITE" id="PS01208">
    <property type="entry name" value="VWFC_1"/>
    <property type="match status" value="3"/>
</dbReference>
<evidence type="ECO:0000256" key="6">
    <source>
        <dbReference type="PROSITE-ProRule" id="PRU01201"/>
    </source>
</evidence>
<feature type="repeat" description="CSPG" evidence="6">
    <location>
        <begin position="1468"/>
        <end position="1569"/>
    </location>
</feature>